<evidence type="ECO:0000313" key="1">
    <source>
        <dbReference type="EMBL" id="KKL96393.1"/>
    </source>
</evidence>
<dbReference type="EMBL" id="LAZR01018443">
    <property type="protein sequence ID" value="KKL96393.1"/>
    <property type="molecule type" value="Genomic_DNA"/>
</dbReference>
<accession>A0A0F9GCC6</accession>
<dbReference type="AlphaFoldDB" id="A0A0F9GCC6"/>
<name>A0A0F9GCC6_9ZZZZ</name>
<sequence length="113" mass="13179">MKGIKSISKIIPSVKSDEGTEILIMDNKQELKKWDLLKSRGDYSFFYHITKMMSYQKNEEFGADFLKNLQILTNIIKNGKEQDAKIYIDSLKGKERKIVAADTYFTMLKVYIN</sequence>
<protein>
    <submittedName>
        <fullName evidence="1">Uncharacterized protein</fullName>
    </submittedName>
</protein>
<gene>
    <name evidence="1" type="ORF">LCGC14_1844940</name>
</gene>
<organism evidence="1">
    <name type="scientific">marine sediment metagenome</name>
    <dbReference type="NCBI Taxonomy" id="412755"/>
    <lineage>
        <taxon>unclassified sequences</taxon>
        <taxon>metagenomes</taxon>
        <taxon>ecological metagenomes</taxon>
    </lineage>
</organism>
<comment type="caution">
    <text evidence="1">The sequence shown here is derived from an EMBL/GenBank/DDBJ whole genome shotgun (WGS) entry which is preliminary data.</text>
</comment>
<proteinExistence type="predicted"/>
<reference evidence="1" key="1">
    <citation type="journal article" date="2015" name="Nature">
        <title>Complex archaea that bridge the gap between prokaryotes and eukaryotes.</title>
        <authorList>
            <person name="Spang A."/>
            <person name="Saw J.H."/>
            <person name="Jorgensen S.L."/>
            <person name="Zaremba-Niedzwiedzka K."/>
            <person name="Martijn J."/>
            <person name="Lind A.E."/>
            <person name="van Eijk R."/>
            <person name="Schleper C."/>
            <person name="Guy L."/>
            <person name="Ettema T.J."/>
        </authorList>
    </citation>
    <scope>NUCLEOTIDE SEQUENCE</scope>
</reference>